<dbReference type="PROSITE" id="PS50088">
    <property type="entry name" value="ANK_REPEAT"/>
    <property type="match status" value="7"/>
</dbReference>
<dbReference type="PANTHER" id="PTHR24127:SF1">
    <property type="entry name" value="ANKYRIN REPEAT AND EF-HAND DOMAIN-CONTAINING PROTEIN 1"/>
    <property type="match status" value="1"/>
</dbReference>
<dbReference type="PROSITE" id="PS50297">
    <property type="entry name" value="ANK_REP_REGION"/>
    <property type="match status" value="5"/>
</dbReference>
<feature type="repeat" description="ANK" evidence="1">
    <location>
        <begin position="608"/>
        <end position="640"/>
    </location>
</feature>
<dbReference type="SUPFAM" id="SSF48403">
    <property type="entry name" value="Ankyrin repeat"/>
    <property type="match status" value="2"/>
</dbReference>
<dbReference type="InterPro" id="IPR011992">
    <property type="entry name" value="EF-hand-dom_pair"/>
</dbReference>
<gene>
    <name evidence="4" type="ORF">GPM918_LOCUS281</name>
    <name evidence="5" type="ORF">OVA965_LOCUS8507</name>
    <name evidence="6" type="ORF">SRO942_LOCUS282</name>
    <name evidence="7" type="ORF">TMI583_LOCUS8503</name>
</gene>
<evidence type="ECO:0000313" key="6">
    <source>
        <dbReference type="EMBL" id="CAF3519586.1"/>
    </source>
</evidence>
<evidence type="ECO:0000313" key="8">
    <source>
        <dbReference type="Proteomes" id="UP000663829"/>
    </source>
</evidence>
<dbReference type="Gene3D" id="1.25.40.20">
    <property type="entry name" value="Ankyrin repeat-containing domain"/>
    <property type="match status" value="3"/>
</dbReference>
<keyword evidence="8" id="KW-1185">Reference proteome</keyword>
<dbReference type="Pfam" id="PF12796">
    <property type="entry name" value="Ank_2"/>
    <property type="match status" value="3"/>
</dbReference>
<dbReference type="InterPro" id="IPR036770">
    <property type="entry name" value="Ankyrin_rpt-contain_sf"/>
</dbReference>
<feature type="repeat" description="ANK" evidence="1">
    <location>
        <begin position="47"/>
        <end position="79"/>
    </location>
</feature>
<dbReference type="SMART" id="SM00248">
    <property type="entry name" value="ANK"/>
    <property type="match status" value="11"/>
</dbReference>
<evidence type="ECO:0000313" key="7">
    <source>
        <dbReference type="EMBL" id="CAF3662719.1"/>
    </source>
</evidence>
<feature type="repeat" description="ANK" evidence="1">
    <location>
        <begin position="185"/>
        <end position="217"/>
    </location>
</feature>
<dbReference type="InterPro" id="IPR052801">
    <property type="entry name" value="Ankyrin-EF-hand"/>
</dbReference>
<reference evidence="4" key="1">
    <citation type="submission" date="2021-02" db="EMBL/GenBank/DDBJ databases">
        <authorList>
            <person name="Nowell W R."/>
        </authorList>
    </citation>
    <scope>NUCLEOTIDE SEQUENCE</scope>
</reference>
<feature type="repeat" description="ANK" evidence="1">
    <location>
        <begin position="542"/>
        <end position="574"/>
    </location>
</feature>
<dbReference type="Proteomes" id="UP000682733">
    <property type="component" value="Unassembled WGS sequence"/>
</dbReference>
<name>A0A813NL71_9BILA</name>
<evidence type="ECO:0000313" key="4">
    <source>
        <dbReference type="EMBL" id="CAF0741283.1"/>
    </source>
</evidence>
<dbReference type="PANTHER" id="PTHR24127">
    <property type="entry name" value="ANKYRIN REPEAT AND EF-HAND DOMAIN-CONTAINING PROTEIN 1"/>
    <property type="match status" value="1"/>
</dbReference>
<dbReference type="OrthoDB" id="539213at2759"/>
<feature type="region of interest" description="Disordered" evidence="2">
    <location>
        <begin position="664"/>
        <end position="687"/>
    </location>
</feature>
<feature type="region of interest" description="Disordered" evidence="2">
    <location>
        <begin position="735"/>
        <end position="754"/>
    </location>
</feature>
<dbReference type="EMBL" id="CAJNOK010002880">
    <property type="protein sequence ID" value="CAF0878722.1"/>
    <property type="molecule type" value="Genomic_DNA"/>
</dbReference>
<evidence type="ECO:0000313" key="5">
    <source>
        <dbReference type="EMBL" id="CAF0878722.1"/>
    </source>
</evidence>
<feature type="domain" description="EF-hand" evidence="3">
    <location>
        <begin position="336"/>
        <end position="371"/>
    </location>
</feature>
<dbReference type="PROSITE" id="PS50222">
    <property type="entry name" value="EF_HAND_2"/>
    <property type="match status" value="1"/>
</dbReference>
<comment type="caution">
    <text evidence="4">The sequence shown here is derived from an EMBL/GenBank/DDBJ whole genome shotgun (WGS) entry which is preliminary data.</text>
</comment>
<sequence>MPIARDRVEQLQVQKLIYAVRIEDYEQVKKLCEKGVDYLVNYNDPQCGLTALIAAITENNEKMIQYLIQLGAHPDVIDFNGRTAMMHAVEYGHVSALRLLKDAKADPKLQDLEGKDALYYCFTEPTNRHKLCLKLVLEMGGDVNNRTHEGLPNLVYVCSESVEKEEFCLSLIQHGADTKLVDEKTKRTALHNACLSGNANVVRALLRNKADVNALDNKLSSPVHEAAKGGHVEVIQVLSGYGAKFDVYDSLGNNPIHYAAGSNAGNAIRFLGQRGCNPKVKNLEGLIPKKIADQNKAKDAKKNMRKAEKFYNAMSANLQMNEYRDWKLLLYDYIYEHRERIEKFFDEMDEAKTGTISADNFKKFLEDEGLLTFFKTEDIKEIVEKHEKEKNELDYKAFLTGKKYMTKPYLMSSFESKKKKKKKPKKGKTQKGVLPIAIQDEGPRTTGGNPPLIYQPQHIHHTDNTRFSRANPPKHALEDDCNYIFVLRDISFFLIFSSKAPWYLNKPDLAFTNLCDAAYRGDLQTLLDAYRHGIPVDITDKFMKTPLMVACSHGDLNTVRFLLTCGADVNMADNFKWTALHHAAHSGQIDVVKVIVEAGAQINAESVTKATPLMRAVESSSFPVVEFLINKGAKVNHENISGLEPLTVAAEFADPRIYHLLHERVNSVPKSKSNSDSKNQPETADKAKTEIHSVTTLPAIQPLQPLQRTQAQRVSLLQAAAELAKSFEAAESIPFHPKAKWPEQSSTQDTSREKGVLRERYGWEVNLHDFKMPFMDNTSKRLEKMTLPDIKI</sequence>
<dbReference type="SUPFAM" id="SSF47473">
    <property type="entry name" value="EF-hand"/>
    <property type="match status" value="1"/>
</dbReference>
<dbReference type="Proteomes" id="UP000663829">
    <property type="component" value="Unassembled WGS sequence"/>
</dbReference>
<dbReference type="InterPro" id="IPR002048">
    <property type="entry name" value="EF_hand_dom"/>
</dbReference>
<evidence type="ECO:0000259" key="3">
    <source>
        <dbReference type="PROSITE" id="PS50222"/>
    </source>
</evidence>
<dbReference type="Proteomes" id="UP000681722">
    <property type="component" value="Unassembled WGS sequence"/>
</dbReference>
<feature type="repeat" description="ANK" evidence="1">
    <location>
        <begin position="575"/>
        <end position="607"/>
    </location>
</feature>
<feature type="compositionally biased region" description="Polar residues" evidence="2">
    <location>
        <begin position="668"/>
        <end position="682"/>
    </location>
</feature>
<evidence type="ECO:0000256" key="1">
    <source>
        <dbReference type="PROSITE-ProRule" id="PRU00023"/>
    </source>
</evidence>
<dbReference type="InterPro" id="IPR002110">
    <property type="entry name" value="Ankyrin_rpt"/>
</dbReference>
<dbReference type="GO" id="GO:0005509">
    <property type="term" value="F:calcium ion binding"/>
    <property type="evidence" value="ECO:0007669"/>
    <property type="project" value="InterPro"/>
</dbReference>
<dbReference type="EMBL" id="CAJOBC010000019">
    <property type="protein sequence ID" value="CAF3519586.1"/>
    <property type="molecule type" value="Genomic_DNA"/>
</dbReference>
<evidence type="ECO:0000256" key="2">
    <source>
        <dbReference type="SAM" id="MobiDB-lite"/>
    </source>
</evidence>
<dbReference type="EMBL" id="CAJOBA010002881">
    <property type="protein sequence ID" value="CAF3662719.1"/>
    <property type="molecule type" value="Genomic_DNA"/>
</dbReference>
<dbReference type="Gene3D" id="1.10.238.10">
    <property type="entry name" value="EF-hand"/>
    <property type="match status" value="1"/>
</dbReference>
<feature type="repeat" description="ANK" evidence="1">
    <location>
        <begin position="80"/>
        <end position="112"/>
    </location>
</feature>
<protein>
    <recommendedName>
        <fullName evidence="3">EF-hand domain-containing protein</fullName>
    </recommendedName>
</protein>
<dbReference type="Proteomes" id="UP000677228">
    <property type="component" value="Unassembled WGS sequence"/>
</dbReference>
<dbReference type="AlphaFoldDB" id="A0A813NL71"/>
<feature type="repeat" description="ANK" evidence="1">
    <location>
        <begin position="218"/>
        <end position="250"/>
    </location>
</feature>
<keyword evidence="1" id="KW-0040">ANK repeat</keyword>
<dbReference type="EMBL" id="CAJNOQ010000019">
    <property type="protein sequence ID" value="CAF0741283.1"/>
    <property type="molecule type" value="Genomic_DNA"/>
</dbReference>
<organism evidence="4 8">
    <name type="scientific">Didymodactylos carnosus</name>
    <dbReference type="NCBI Taxonomy" id="1234261"/>
    <lineage>
        <taxon>Eukaryota</taxon>
        <taxon>Metazoa</taxon>
        <taxon>Spiralia</taxon>
        <taxon>Gnathifera</taxon>
        <taxon>Rotifera</taxon>
        <taxon>Eurotatoria</taxon>
        <taxon>Bdelloidea</taxon>
        <taxon>Philodinida</taxon>
        <taxon>Philodinidae</taxon>
        <taxon>Didymodactylos</taxon>
    </lineage>
</organism>
<accession>A0A813NL71</accession>
<dbReference type="Pfam" id="PF13606">
    <property type="entry name" value="Ank_3"/>
    <property type="match status" value="1"/>
</dbReference>
<proteinExistence type="predicted"/>